<comment type="similarity">
    <text evidence="12">Belongs to the LpxC family.</text>
</comment>
<accession>A0A317PR79</accession>
<evidence type="ECO:0000256" key="9">
    <source>
        <dbReference type="ARBA" id="ARBA00022833"/>
    </source>
</evidence>
<evidence type="ECO:0000256" key="11">
    <source>
        <dbReference type="ARBA" id="ARBA00024535"/>
    </source>
</evidence>
<feature type="binding site" evidence="12">
    <location>
        <position position="269"/>
    </location>
    <ligand>
        <name>Zn(2+)</name>
        <dbReference type="ChEBI" id="CHEBI:29105"/>
    </ligand>
</feature>
<feature type="binding site" evidence="12">
    <location>
        <position position="106"/>
    </location>
    <ligand>
        <name>Zn(2+)</name>
        <dbReference type="ChEBI" id="CHEBI:29105"/>
    </ligand>
</feature>
<evidence type="ECO:0000256" key="10">
    <source>
        <dbReference type="ARBA" id="ARBA00023098"/>
    </source>
</evidence>
<dbReference type="Gene3D" id="3.30.1700.10">
    <property type="entry name" value="lpxc deacetylase, domain 2"/>
    <property type="match status" value="1"/>
</dbReference>
<dbReference type="Gene3D" id="3.30.230.20">
    <property type="entry name" value="lpxc deacetylase, domain 1"/>
    <property type="match status" value="1"/>
</dbReference>
<dbReference type="GO" id="GO:0046872">
    <property type="term" value="F:metal ion binding"/>
    <property type="evidence" value="ECO:0007669"/>
    <property type="project" value="UniProtKB-KW"/>
</dbReference>
<keyword evidence="5 12" id="KW-0444">Lipid biosynthesis</keyword>
<dbReference type="PANTHER" id="PTHR33694:SF1">
    <property type="entry name" value="UDP-3-O-ACYL-N-ACETYLGLUCOSAMINE DEACETYLASE 1, MITOCHONDRIAL-RELATED"/>
    <property type="match status" value="1"/>
</dbReference>
<protein>
    <recommendedName>
        <fullName evidence="4 12">UDP-3-O-acyl-N-acetylglucosamine deacetylase</fullName>
        <shortName evidence="12">UDP-3-O-acyl-GlcNAc deacetylase</shortName>
        <ecNumber evidence="4 12">3.5.1.108</ecNumber>
    </recommendedName>
    <alternativeName>
        <fullName evidence="12">UDP-3-O-[R-3-hydroxymyristoyl]-N-acetylglucosamine deacetylase</fullName>
    </alternativeName>
</protein>
<feature type="active site" description="Proton donor" evidence="12">
    <location>
        <position position="292"/>
    </location>
</feature>
<evidence type="ECO:0000256" key="2">
    <source>
        <dbReference type="ARBA" id="ARBA00002923"/>
    </source>
</evidence>
<dbReference type="HAMAP" id="MF_00388">
    <property type="entry name" value="LpxC"/>
    <property type="match status" value="1"/>
</dbReference>
<keyword evidence="14" id="KW-1185">Reference proteome</keyword>
<keyword evidence="8 12" id="KW-0378">Hydrolase</keyword>
<dbReference type="Proteomes" id="UP000246744">
    <property type="component" value="Unassembled WGS sequence"/>
</dbReference>
<keyword evidence="6 12" id="KW-0441">Lipid A biosynthesis</keyword>
<keyword evidence="10 12" id="KW-0443">Lipid metabolism</keyword>
<evidence type="ECO:0000256" key="7">
    <source>
        <dbReference type="ARBA" id="ARBA00022723"/>
    </source>
</evidence>
<dbReference type="InterPro" id="IPR015870">
    <property type="entry name" value="UDP-acyl_N-AcGlcN_deAcase_N"/>
</dbReference>
<dbReference type="InterPro" id="IPR011334">
    <property type="entry name" value="UDP-acyl_GlcNac_deAcase_C"/>
</dbReference>
<comment type="cofactor">
    <cofactor evidence="1 12">
        <name>Zn(2+)</name>
        <dbReference type="ChEBI" id="CHEBI:29105"/>
    </cofactor>
</comment>
<proteinExistence type="inferred from homology"/>
<comment type="catalytic activity">
    <reaction evidence="11 12">
        <text>a UDP-3-O-[(3R)-3-hydroxyacyl]-N-acetyl-alpha-D-glucosamine + H2O = a UDP-3-O-[(3R)-3-hydroxyacyl]-alpha-D-glucosamine + acetate</text>
        <dbReference type="Rhea" id="RHEA:67816"/>
        <dbReference type="ChEBI" id="CHEBI:15377"/>
        <dbReference type="ChEBI" id="CHEBI:30089"/>
        <dbReference type="ChEBI" id="CHEBI:137740"/>
        <dbReference type="ChEBI" id="CHEBI:173225"/>
        <dbReference type="EC" id="3.5.1.108"/>
    </reaction>
</comment>
<keyword evidence="9 12" id="KW-0862">Zinc</keyword>
<dbReference type="GO" id="GO:0103117">
    <property type="term" value="F:UDP-3-O-acyl-N-acetylglucosamine deacetylase activity"/>
    <property type="evidence" value="ECO:0007669"/>
    <property type="project" value="UniProtKB-UniRule"/>
</dbReference>
<comment type="function">
    <text evidence="2 12">Catalyzes the hydrolysis of UDP-3-O-myristoyl-N-acetylglucosamine to form UDP-3-O-myristoylglucosamine and acetate, the committed step in lipid A biosynthesis.</text>
</comment>
<evidence type="ECO:0000256" key="3">
    <source>
        <dbReference type="ARBA" id="ARBA00005002"/>
    </source>
</evidence>
<dbReference type="SUPFAM" id="SSF54211">
    <property type="entry name" value="Ribosomal protein S5 domain 2-like"/>
    <property type="match status" value="2"/>
</dbReference>
<evidence type="ECO:0000256" key="6">
    <source>
        <dbReference type="ARBA" id="ARBA00022556"/>
    </source>
</evidence>
<comment type="pathway">
    <text evidence="3 12">Glycolipid biosynthesis; lipid IV(A) biosynthesis; lipid IV(A) from (3R)-3-hydroxytetradecanoyl-[acyl-carrier-protein] and UDP-N-acetyl-alpha-D-glucosamine: step 2/6.</text>
</comment>
<name>A0A317PR79_9ENTR</name>
<dbReference type="InterPro" id="IPR020568">
    <property type="entry name" value="Ribosomal_Su5_D2-typ_SF"/>
</dbReference>
<dbReference type="Pfam" id="PF03331">
    <property type="entry name" value="LpxC"/>
    <property type="match status" value="1"/>
</dbReference>
<dbReference type="UniPathway" id="UPA00359">
    <property type="reaction ID" value="UER00478"/>
</dbReference>
<dbReference type="InterPro" id="IPR004463">
    <property type="entry name" value="UDP-acyl_GlcNac_deAcase"/>
</dbReference>
<dbReference type="EC" id="3.5.1.108" evidence="4 12"/>
<dbReference type="NCBIfam" id="TIGR00325">
    <property type="entry name" value="lpxC"/>
    <property type="match status" value="1"/>
</dbReference>
<dbReference type="EMBL" id="QGTS01000018">
    <property type="protein sequence ID" value="PWW02684.1"/>
    <property type="molecule type" value="Genomic_DNA"/>
</dbReference>
<evidence type="ECO:0000313" key="14">
    <source>
        <dbReference type="Proteomes" id="UP000246744"/>
    </source>
</evidence>
<sequence length="345" mass="37692">MCSTEKVMFPGISLIAYNDVFVHCQTAMLKQKTISQHIETTGIGLHSGKKVHMKLSPAPVNTGVVFRRVDLSPAEEIPLRAHRIKDAVLATNLFNDNGVRISTIEHLSSAIAGLGIDNLYVELDAAEVPIMDGSSNPFVYLLLQAGVQDQQEAKSFLKITKPVRVTDGDKWAMLEPGTGFSLDFTIEFNHPAIAADTCQFALQLTPERYVAELSRARTFGFIKDIEYLQKQGLSLGASLDNAIGLDEFKVVNPDGLRYPNELVRHKMLDAVGDLFAGGHNLLGHFSAYKSGHALNNALICAVLDTANAWTLITSEDPGVNGQENYRAVPAVTRSSFPSLAFRTHN</sequence>
<gene>
    <name evidence="12" type="primary">lpxC</name>
    <name evidence="13" type="ORF">DES37_11838</name>
</gene>
<comment type="caution">
    <text evidence="13">The sequence shown here is derived from an EMBL/GenBank/DDBJ whole genome shotgun (WGS) entry which is preliminary data.</text>
</comment>
<evidence type="ECO:0000256" key="1">
    <source>
        <dbReference type="ARBA" id="ARBA00001947"/>
    </source>
</evidence>
<dbReference type="GO" id="GO:0016020">
    <property type="term" value="C:membrane"/>
    <property type="evidence" value="ECO:0007669"/>
    <property type="project" value="GOC"/>
</dbReference>
<dbReference type="PANTHER" id="PTHR33694">
    <property type="entry name" value="UDP-3-O-ACYL-N-ACETYLGLUCOSAMINE DEACETYLASE 1, MITOCHONDRIAL-RELATED"/>
    <property type="match status" value="1"/>
</dbReference>
<dbReference type="GO" id="GO:0009245">
    <property type="term" value="P:lipid A biosynthetic process"/>
    <property type="evidence" value="ECO:0007669"/>
    <property type="project" value="UniProtKB-UniRule"/>
</dbReference>
<evidence type="ECO:0000313" key="13">
    <source>
        <dbReference type="EMBL" id="PWW02684.1"/>
    </source>
</evidence>
<feature type="binding site" evidence="12">
    <location>
        <position position="265"/>
    </location>
    <ligand>
        <name>Zn(2+)</name>
        <dbReference type="ChEBI" id="CHEBI:29105"/>
    </ligand>
</feature>
<evidence type="ECO:0000256" key="12">
    <source>
        <dbReference type="HAMAP-Rule" id="MF_00388"/>
    </source>
</evidence>
<dbReference type="AlphaFoldDB" id="A0A317PR79"/>
<keyword evidence="7 12" id="KW-0479">Metal-binding</keyword>
<evidence type="ECO:0000256" key="4">
    <source>
        <dbReference type="ARBA" id="ARBA00012745"/>
    </source>
</evidence>
<evidence type="ECO:0000256" key="5">
    <source>
        <dbReference type="ARBA" id="ARBA00022516"/>
    </source>
</evidence>
<reference evidence="13 14" key="1">
    <citation type="submission" date="2018-05" db="EMBL/GenBank/DDBJ databases">
        <title>Genomic Encyclopedia of Type Strains, Phase IV (KMG-IV): sequencing the most valuable type-strain genomes for metagenomic binning, comparative biology and taxonomic classification.</title>
        <authorList>
            <person name="Goeker M."/>
        </authorList>
    </citation>
    <scope>NUCLEOTIDE SEQUENCE [LARGE SCALE GENOMIC DNA]</scope>
    <source>
        <strain evidence="13 14">DSM 19579</strain>
    </source>
</reference>
<evidence type="ECO:0000256" key="8">
    <source>
        <dbReference type="ARBA" id="ARBA00022801"/>
    </source>
</evidence>
<organism evidence="13 14">
    <name type="scientific">Mangrovibacter plantisponsor</name>
    <dbReference type="NCBI Taxonomy" id="451513"/>
    <lineage>
        <taxon>Bacteria</taxon>
        <taxon>Pseudomonadati</taxon>
        <taxon>Pseudomonadota</taxon>
        <taxon>Gammaproteobacteria</taxon>
        <taxon>Enterobacterales</taxon>
        <taxon>Enterobacteriaceae</taxon>
        <taxon>Mangrovibacter</taxon>
    </lineage>
</organism>